<keyword evidence="2" id="KW-1185">Reference proteome</keyword>
<name>A0A0W0U2L8_9GAMM</name>
<gene>
    <name evidence="1" type="ORF">Lgee_0797</name>
</gene>
<evidence type="ECO:0000313" key="1">
    <source>
        <dbReference type="EMBL" id="KTD02001.1"/>
    </source>
</evidence>
<accession>A0A0W0U2L8</accession>
<organism evidence="1 2">
    <name type="scientific">Legionella geestiana</name>
    <dbReference type="NCBI Taxonomy" id="45065"/>
    <lineage>
        <taxon>Bacteria</taxon>
        <taxon>Pseudomonadati</taxon>
        <taxon>Pseudomonadota</taxon>
        <taxon>Gammaproteobacteria</taxon>
        <taxon>Legionellales</taxon>
        <taxon>Legionellaceae</taxon>
        <taxon>Legionella</taxon>
    </lineage>
</organism>
<dbReference type="Proteomes" id="UP000054785">
    <property type="component" value="Unassembled WGS sequence"/>
</dbReference>
<dbReference type="AlphaFoldDB" id="A0A0W0U2L8"/>
<protein>
    <submittedName>
        <fullName evidence="1">Uncharacterized protein</fullName>
    </submittedName>
</protein>
<proteinExistence type="predicted"/>
<reference evidence="1 2" key="1">
    <citation type="submission" date="2015-11" db="EMBL/GenBank/DDBJ databases">
        <title>Genomic analysis of 38 Legionella species identifies large and diverse effector repertoires.</title>
        <authorList>
            <person name="Burstein D."/>
            <person name="Amaro F."/>
            <person name="Zusman T."/>
            <person name="Lifshitz Z."/>
            <person name="Cohen O."/>
            <person name="Gilbert J.A."/>
            <person name="Pupko T."/>
            <person name="Shuman H.A."/>
            <person name="Segal G."/>
        </authorList>
    </citation>
    <scope>NUCLEOTIDE SEQUENCE [LARGE SCALE GENOMIC DNA]</scope>
    <source>
        <strain evidence="1 2">ATCC 49504</strain>
    </source>
</reference>
<comment type="caution">
    <text evidence="1">The sequence shown here is derived from an EMBL/GenBank/DDBJ whole genome shotgun (WGS) entry which is preliminary data.</text>
</comment>
<dbReference type="EMBL" id="LNYC01000023">
    <property type="protein sequence ID" value="KTD02001.1"/>
    <property type="molecule type" value="Genomic_DNA"/>
</dbReference>
<sequence>MKPETVVLRSASGLHTQGCLFAQQNHGVSSFHDVKRKCGALVLYRETGTHLDRLSRLHAVNT</sequence>
<evidence type="ECO:0000313" key="2">
    <source>
        <dbReference type="Proteomes" id="UP000054785"/>
    </source>
</evidence>